<evidence type="ECO:0000256" key="2">
    <source>
        <dbReference type="ARBA" id="ARBA00022525"/>
    </source>
</evidence>
<feature type="domain" description="Haemolysin-type calcium binding-related" evidence="4">
    <location>
        <begin position="165"/>
        <end position="203"/>
    </location>
</feature>
<comment type="subcellular location">
    <subcellularLocation>
        <location evidence="1">Secreted</location>
    </subcellularLocation>
</comment>
<dbReference type="Proteomes" id="UP000199460">
    <property type="component" value="Unassembled WGS sequence"/>
</dbReference>
<evidence type="ECO:0000256" key="1">
    <source>
        <dbReference type="ARBA" id="ARBA00004613"/>
    </source>
</evidence>
<dbReference type="InterPro" id="IPR011049">
    <property type="entry name" value="Serralysin-like_metalloprot_C"/>
</dbReference>
<dbReference type="PANTHER" id="PTHR38340">
    <property type="entry name" value="S-LAYER PROTEIN"/>
    <property type="match status" value="1"/>
</dbReference>
<dbReference type="SUPFAM" id="SSF51120">
    <property type="entry name" value="beta-Roll"/>
    <property type="match status" value="1"/>
</dbReference>
<dbReference type="InterPro" id="IPR010566">
    <property type="entry name" value="Haemolys_ca-bd"/>
</dbReference>
<gene>
    <name evidence="5" type="ORF">SAMN05216213_1211</name>
</gene>
<evidence type="ECO:0000256" key="3">
    <source>
        <dbReference type="ARBA" id="ARBA00022837"/>
    </source>
</evidence>
<sequence>DKVIVKNVFSGTSSTATVNSNALIERLEFADGSSLTWAQITQQGLMQFGTDGKDEMIGYSGIDEMHGGAGNDVIDGGTGTNRLYGGAGNDTLKVSTTARDNLFVGGTGDDTLHGSFYSDTYLFNLGDGADTIYEIANGYANVTDVLRFGEGIGAEQIWLGRSGNDLQLQLLGTDDQVFIKNWYSSTSSQVEQFQLDDGRALSSSQVNNLVNAMAAFGAPAGGESGLTPTQKEQLDLVIAANWQ</sequence>
<name>A0A1H0XHK2_9GAMM</name>
<keyword evidence="6" id="KW-1185">Reference proteome</keyword>
<feature type="domain" description="Haemolysin-type calcium binding-related" evidence="4">
    <location>
        <begin position="1"/>
        <end position="39"/>
    </location>
</feature>
<dbReference type="GeneID" id="300934223"/>
<dbReference type="Pfam" id="PF00353">
    <property type="entry name" value="HemolysinCabind"/>
    <property type="match status" value="2"/>
</dbReference>
<accession>A0A1H0XHK2</accession>
<dbReference type="RefSeq" id="WP_090435165.1">
    <property type="nucleotide sequence ID" value="NZ_FNJJ01000021.1"/>
</dbReference>
<dbReference type="Gene3D" id="2.150.10.10">
    <property type="entry name" value="Serralysin-like metalloprotease, C-terminal"/>
    <property type="match status" value="1"/>
</dbReference>
<dbReference type="GO" id="GO:0005509">
    <property type="term" value="F:calcium ion binding"/>
    <property type="evidence" value="ECO:0007669"/>
    <property type="project" value="InterPro"/>
</dbReference>
<reference evidence="6" key="1">
    <citation type="submission" date="2016-10" db="EMBL/GenBank/DDBJ databases">
        <authorList>
            <person name="Varghese N."/>
            <person name="Submissions S."/>
        </authorList>
    </citation>
    <scope>NUCLEOTIDE SEQUENCE [LARGE SCALE GENOMIC DNA]</scope>
    <source>
        <strain evidence="6">JCM 18416</strain>
    </source>
</reference>
<keyword evidence="3" id="KW-0106">Calcium</keyword>
<feature type="non-terminal residue" evidence="5">
    <location>
        <position position="1"/>
    </location>
</feature>
<evidence type="ECO:0000259" key="4">
    <source>
        <dbReference type="Pfam" id="PF06594"/>
    </source>
</evidence>
<evidence type="ECO:0000313" key="6">
    <source>
        <dbReference type="Proteomes" id="UP000199460"/>
    </source>
</evidence>
<protein>
    <submittedName>
        <fullName evidence="5">Hemolysin-type calcium-binding repeat-containing protein</fullName>
    </submittedName>
</protein>
<organism evidence="5 6">
    <name type="scientific">Ectopseudomonas guguanensis</name>
    <dbReference type="NCBI Taxonomy" id="1198456"/>
    <lineage>
        <taxon>Bacteria</taxon>
        <taxon>Pseudomonadati</taxon>
        <taxon>Pseudomonadota</taxon>
        <taxon>Gammaproteobacteria</taxon>
        <taxon>Pseudomonadales</taxon>
        <taxon>Pseudomonadaceae</taxon>
        <taxon>Ectopseudomonas</taxon>
    </lineage>
</organism>
<dbReference type="EMBL" id="FNJJ01000021">
    <property type="protein sequence ID" value="SDQ02404.1"/>
    <property type="molecule type" value="Genomic_DNA"/>
</dbReference>
<dbReference type="InterPro" id="IPR001343">
    <property type="entry name" value="Hemolysn_Ca-bd"/>
</dbReference>
<dbReference type="Pfam" id="PF06594">
    <property type="entry name" value="HCBP_related"/>
    <property type="match status" value="2"/>
</dbReference>
<dbReference type="GO" id="GO:0005576">
    <property type="term" value="C:extracellular region"/>
    <property type="evidence" value="ECO:0007669"/>
    <property type="project" value="UniProtKB-SubCell"/>
</dbReference>
<dbReference type="InterPro" id="IPR050557">
    <property type="entry name" value="RTX_toxin/Mannuronan_C5-epim"/>
</dbReference>
<proteinExistence type="predicted"/>
<dbReference type="PRINTS" id="PR00313">
    <property type="entry name" value="CABNDNGRPT"/>
</dbReference>
<evidence type="ECO:0000313" key="5">
    <source>
        <dbReference type="EMBL" id="SDQ02404.1"/>
    </source>
</evidence>
<dbReference type="AlphaFoldDB" id="A0A1H0XHK2"/>
<keyword evidence="2" id="KW-0964">Secreted</keyword>
<dbReference type="PANTHER" id="PTHR38340:SF1">
    <property type="entry name" value="S-LAYER PROTEIN"/>
    <property type="match status" value="1"/>
</dbReference>